<evidence type="ECO:0000256" key="3">
    <source>
        <dbReference type="ARBA" id="ARBA00023125"/>
    </source>
</evidence>
<dbReference type="PRINTS" id="PR00037">
    <property type="entry name" value="HTHLACR"/>
</dbReference>
<dbReference type="Pfam" id="PF00455">
    <property type="entry name" value="DeoRC"/>
    <property type="match status" value="1"/>
</dbReference>
<evidence type="ECO:0000313" key="6">
    <source>
        <dbReference type="EMBL" id="PYF76722.1"/>
    </source>
</evidence>
<sequence>MIKAERQNLILEYLTKDKKVLLDQISKILKVSEDTVRRDIKELSDKGLLRAVRGGAVHRSPIPLHFKERQYIDVEHKQIIAGKVLDYIKPDMVVLIDSGTSALAAVANLPKDIALTVVTNSFPVASVLEDHPKIEVLFMGGRLNKTAFSTSGFETIEAIRNIRADICLLGICSIDLNWGVTGADYEDSLIKKVMVETSKYIIALSTSDKLGTSESFYICAANRLDVIITEADPAEVDLTAYSQAGIEIR</sequence>
<dbReference type="PANTHER" id="PTHR30363:SF4">
    <property type="entry name" value="GLYCEROL-3-PHOSPHATE REGULON REPRESSOR"/>
    <property type="match status" value="1"/>
</dbReference>
<dbReference type="Pfam" id="PF08220">
    <property type="entry name" value="HTH_DeoR"/>
    <property type="match status" value="1"/>
</dbReference>
<dbReference type="InterPro" id="IPR050313">
    <property type="entry name" value="Carb_Metab_HTH_regulators"/>
</dbReference>
<dbReference type="SUPFAM" id="SSF46785">
    <property type="entry name" value="Winged helix' DNA-binding domain"/>
    <property type="match status" value="1"/>
</dbReference>
<feature type="domain" description="HTH deoR-type" evidence="5">
    <location>
        <begin position="3"/>
        <end position="58"/>
    </location>
</feature>
<accession>A0A318UK14</accession>
<dbReference type="PANTHER" id="PTHR30363">
    <property type="entry name" value="HTH-TYPE TRANSCRIPTIONAL REGULATOR SRLR-RELATED"/>
    <property type="match status" value="1"/>
</dbReference>
<dbReference type="InterPro" id="IPR036390">
    <property type="entry name" value="WH_DNA-bd_sf"/>
</dbReference>
<keyword evidence="4" id="KW-0804">Transcription</keyword>
<gene>
    <name evidence="6" type="ORF">B0O44_101193</name>
</gene>
<keyword evidence="1" id="KW-0678">Repressor</keyword>
<dbReference type="GO" id="GO:0003677">
    <property type="term" value="F:DNA binding"/>
    <property type="evidence" value="ECO:0007669"/>
    <property type="project" value="UniProtKB-KW"/>
</dbReference>
<dbReference type="InterPro" id="IPR036388">
    <property type="entry name" value="WH-like_DNA-bd_sf"/>
</dbReference>
<dbReference type="SMART" id="SM00420">
    <property type="entry name" value="HTH_DEOR"/>
    <property type="match status" value="1"/>
</dbReference>
<reference evidence="6 7" key="1">
    <citation type="submission" date="2018-06" db="EMBL/GenBank/DDBJ databases">
        <title>Genomic Encyclopedia of Archaeal and Bacterial Type Strains, Phase II (KMG-II): from individual species to whole genera.</title>
        <authorList>
            <person name="Goeker M."/>
        </authorList>
    </citation>
    <scope>NUCLEOTIDE SEQUENCE [LARGE SCALE GENOMIC DNA]</scope>
    <source>
        <strain evidence="6 7">DSM 27372</strain>
    </source>
</reference>
<keyword evidence="7" id="KW-1185">Reference proteome</keyword>
<evidence type="ECO:0000256" key="2">
    <source>
        <dbReference type="ARBA" id="ARBA00023015"/>
    </source>
</evidence>
<keyword evidence="2" id="KW-0805">Transcription regulation</keyword>
<evidence type="ECO:0000313" key="7">
    <source>
        <dbReference type="Proteomes" id="UP000248198"/>
    </source>
</evidence>
<dbReference type="Gene3D" id="1.10.10.10">
    <property type="entry name" value="Winged helix-like DNA-binding domain superfamily/Winged helix DNA-binding domain"/>
    <property type="match status" value="1"/>
</dbReference>
<comment type="caution">
    <text evidence="6">The sequence shown here is derived from an EMBL/GenBank/DDBJ whole genome shotgun (WGS) entry which is preliminary data.</text>
</comment>
<dbReference type="Gene3D" id="3.40.50.1360">
    <property type="match status" value="1"/>
</dbReference>
<dbReference type="InterPro" id="IPR014036">
    <property type="entry name" value="DeoR-like_C"/>
</dbReference>
<dbReference type="Proteomes" id="UP000248198">
    <property type="component" value="Unassembled WGS sequence"/>
</dbReference>
<dbReference type="PROSITE" id="PS51000">
    <property type="entry name" value="HTH_DEOR_2"/>
    <property type="match status" value="1"/>
</dbReference>
<dbReference type="GO" id="GO:0003700">
    <property type="term" value="F:DNA-binding transcription factor activity"/>
    <property type="evidence" value="ECO:0007669"/>
    <property type="project" value="InterPro"/>
</dbReference>
<dbReference type="OrthoDB" id="9798651at2"/>
<evidence type="ECO:0000256" key="1">
    <source>
        <dbReference type="ARBA" id="ARBA00022491"/>
    </source>
</evidence>
<dbReference type="SUPFAM" id="SSF100950">
    <property type="entry name" value="NagB/RpiA/CoA transferase-like"/>
    <property type="match status" value="1"/>
</dbReference>
<evidence type="ECO:0000259" key="5">
    <source>
        <dbReference type="PROSITE" id="PS51000"/>
    </source>
</evidence>
<dbReference type="SMART" id="SM01134">
    <property type="entry name" value="DeoRC"/>
    <property type="match status" value="1"/>
</dbReference>
<dbReference type="InterPro" id="IPR001034">
    <property type="entry name" value="DeoR_HTH"/>
</dbReference>
<dbReference type="AlphaFoldDB" id="A0A318UK14"/>
<dbReference type="RefSeq" id="WP_110826833.1">
    <property type="nucleotide sequence ID" value="NZ_QKLU01000001.1"/>
</dbReference>
<protein>
    <submittedName>
        <fullName evidence="6">DeoR family transcriptional regulator</fullName>
    </submittedName>
</protein>
<keyword evidence="3" id="KW-0238">DNA-binding</keyword>
<dbReference type="InterPro" id="IPR018356">
    <property type="entry name" value="Tscrpt_reg_HTH_DeoR_CS"/>
</dbReference>
<dbReference type="PROSITE" id="PS00894">
    <property type="entry name" value="HTH_DEOR_1"/>
    <property type="match status" value="1"/>
</dbReference>
<proteinExistence type="predicted"/>
<organism evidence="6 7">
    <name type="scientific">Pedobacter nutrimenti</name>
    <dbReference type="NCBI Taxonomy" id="1241337"/>
    <lineage>
        <taxon>Bacteria</taxon>
        <taxon>Pseudomonadati</taxon>
        <taxon>Bacteroidota</taxon>
        <taxon>Sphingobacteriia</taxon>
        <taxon>Sphingobacteriales</taxon>
        <taxon>Sphingobacteriaceae</taxon>
        <taxon>Pedobacter</taxon>
    </lineage>
</organism>
<dbReference type="InterPro" id="IPR037171">
    <property type="entry name" value="NagB/RpiA_transferase-like"/>
</dbReference>
<name>A0A318UK14_9SPHI</name>
<dbReference type="EMBL" id="QKLU01000001">
    <property type="protein sequence ID" value="PYF76722.1"/>
    <property type="molecule type" value="Genomic_DNA"/>
</dbReference>
<evidence type="ECO:0000256" key="4">
    <source>
        <dbReference type="ARBA" id="ARBA00023163"/>
    </source>
</evidence>